<dbReference type="Proteomes" id="UP000199031">
    <property type="component" value="Unassembled WGS sequence"/>
</dbReference>
<dbReference type="NCBIfam" id="TIGR00730">
    <property type="entry name" value="Rossman fold protein, TIGR00730 family"/>
    <property type="match status" value="1"/>
</dbReference>
<dbReference type="PANTHER" id="PTHR31223:SF70">
    <property type="entry name" value="LOG FAMILY PROTEIN YJL055W"/>
    <property type="match status" value="1"/>
</dbReference>
<dbReference type="Gene3D" id="3.40.50.450">
    <property type="match status" value="1"/>
</dbReference>
<dbReference type="RefSeq" id="WP_090660456.1">
    <property type="nucleotide sequence ID" value="NZ_FOXQ01000010.1"/>
</dbReference>
<dbReference type="InterPro" id="IPR005269">
    <property type="entry name" value="LOG"/>
</dbReference>
<dbReference type="InterPro" id="IPR031100">
    <property type="entry name" value="LOG_fam"/>
</dbReference>
<comment type="catalytic activity">
    <reaction evidence="1">
        <text>AMP + H2O = D-ribose 5-phosphate + adenine</text>
        <dbReference type="Rhea" id="RHEA:20129"/>
        <dbReference type="ChEBI" id="CHEBI:15377"/>
        <dbReference type="ChEBI" id="CHEBI:16708"/>
        <dbReference type="ChEBI" id="CHEBI:78346"/>
        <dbReference type="ChEBI" id="CHEBI:456215"/>
        <dbReference type="EC" id="3.2.2.4"/>
    </reaction>
</comment>
<dbReference type="GO" id="GO:0009691">
    <property type="term" value="P:cytokinin biosynthetic process"/>
    <property type="evidence" value="ECO:0007669"/>
    <property type="project" value="UniProtKB-UniRule"/>
</dbReference>
<sequence>MWNSIAVFCGSKFGNNKLFAQHAEAVGVLLAQKNIHLVYGGGRRGLMGVVANAAIKNNGKVTGVIPSLLSEKEDIHDELETLHVVETMHERKKKMFELCEAAIILPGGFGTMDELFEMITWNNLSIHDKTIILLNSDGYYNNLLAHLDQMQREGFLYTPWNESFFTISDPKELISLMV</sequence>
<dbReference type="PANTHER" id="PTHR31223">
    <property type="entry name" value="LOG FAMILY PROTEIN YJL055W"/>
    <property type="match status" value="1"/>
</dbReference>
<dbReference type="AlphaFoldDB" id="A0A1I5XZY2"/>
<gene>
    <name evidence="4" type="ORF">SAMN05444277_11054</name>
</gene>
<organism evidence="4 5">
    <name type="scientific">Parafilimonas terrae</name>
    <dbReference type="NCBI Taxonomy" id="1465490"/>
    <lineage>
        <taxon>Bacteria</taxon>
        <taxon>Pseudomonadati</taxon>
        <taxon>Bacteroidota</taxon>
        <taxon>Chitinophagia</taxon>
        <taxon>Chitinophagales</taxon>
        <taxon>Chitinophagaceae</taxon>
        <taxon>Parafilimonas</taxon>
    </lineage>
</organism>
<reference evidence="4 5" key="1">
    <citation type="submission" date="2016-10" db="EMBL/GenBank/DDBJ databases">
        <authorList>
            <person name="de Groot N.N."/>
        </authorList>
    </citation>
    <scope>NUCLEOTIDE SEQUENCE [LARGE SCALE GENOMIC DNA]</scope>
    <source>
        <strain evidence="4 5">DSM 28286</strain>
    </source>
</reference>
<evidence type="ECO:0000313" key="5">
    <source>
        <dbReference type="Proteomes" id="UP000199031"/>
    </source>
</evidence>
<comment type="similarity">
    <text evidence="2 3">Belongs to the LOG family.</text>
</comment>
<evidence type="ECO:0000256" key="3">
    <source>
        <dbReference type="RuleBase" id="RU363015"/>
    </source>
</evidence>
<protein>
    <recommendedName>
        <fullName evidence="3">Cytokinin riboside 5'-monophosphate phosphoribohydrolase</fullName>
        <ecNumber evidence="3">3.2.2.n1</ecNumber>
    </recommendedName>
</protein>
<accession>A0A1I5XZY2</accession>
<dbReference type="EC" id="3.2.2.n1" evidence="3"/>
<dbReference type="EMBL" id="FOXQ01000010">
    <property type="protein sequence ID" value="SFQ37476.1"/>
    <property type="molecule type" value="Genomic_DNA"/>
</dbReference>
<keyword evidence="3" id="KW-0203">Cytokinin biosynthesis</keyword>
<dbReference type="Pfam" id="PF03641">
    <property type="entry name" value="Lysine_decarbox"/>
    <property type="match status" value="1"/>
</dbReference>
<keyword evidence="3" id="KW-0378">Hydrolase</keyword>
<dbReference type="STRING" id="1465490.SAMN05444277_11054"/>
<name>A0A1I5XZY2_9BACT</name>
<dbReference type="GO" id="GO:0005829">
    <property type="term" value="C:cytosol"/>
    <property type="evidence" value="ECO:0007669"/>
    <property type="project" value="TreeGrafter"/>
</dbReference>
<dbReference type="OrthoDB" id="9801098at2"/>
<dbReference type="GO" id="GO:0008714">
    <property type="term" value="F:AMP nucleosidase activity"/>
    <property type="evidence" value="ECO:0007669"/>
    <property type="project" value="UniProtKB-EC"/>
</dbReference>
<dbReference type="SUPFAM" id="SSF102405">
    <property type="entry name" value="MCP/YpsA-like"/>
    <property type="match status" value="1"/>
</dbReference>
<evidence type="ECO:0000256" key="2">
    <source>
        <dbReference type="ARBA" id="ARBA00006763"/>
    </source>
</evidence>
<evidence type="ECO:0000313" key="4">
    <source>
        <dbReference type="EMBL" id="SFQ37476.1"/>
    </source>
</evidence>
<keyword evidence="5" id="KW-1185">Reference proteome</keyword>
<proteinExistence type="inferred from homology"/>
<evidence type="ECO:0000256" key="1">
    <source>
        <dbReference type="ARBA" id="ARBA00000274"/>
    </source>
</evidence>